<dbReference type="GeneID" id="95980684"/>
<evidence type="ECO:0000256" key="11">
    <source>
        <dbReference type="ARBA" id="ARBA00044743"/>
    </source>
</evidence>
<sequence length="422" mass="47671">MDLIRTCFNVASDPRHAKWVCPLLLLADALLTGLVVWKIPYTEIDWKAYMQQVEQYLDGQRDYTKIYGGTGPLVYPAVHVYIYQWLYNFTDHGRDIFLAQMVFAVLYLTTLALAMACYRNAKVPPYVFPMLILSKRMHSIFVLRCFNDCWAVFFLFLAIYCFQKRLWSFGSVIYSLGLGVKMSLLLALPAVGVILLQAVGRNGAIKNAVLMLVVQIVTGLPFLTHDANAYLSRAFEFSRQFFFKWTVNWRFVGEERFLSAGFSRSLMALHVSTLVLFITTRWLKPSQQTFVEVMRSVLSPSSVPPEKPAVIAARITPQFCLTTILSAMTIGSVCARSLHYQFYSWIVWSTPFLLWRGGAHPVLQYVLFFAQEYAWNVYPSTDFSSALVVTTLAVTVATLWNGTANDDGAEGCAAAPLCSKVA</sequence>
<proteinExistence type="inferred from homology"/>
<evidence type="ECO:0000256" key="9">
    <source>
        <dbReference type="ARBA" id="ARBA00022989"/>
    </source>
</evidence>
<feature type="transmembrane region" description="Helical" evidence="14">
    <location>
        <begin position="139"/>
        <end position="160"/>
    </location>
</feature>
<dbReference type="PANTHER" id="PTHR12646:SF0">
    <property type="entry name" value="DOL-P-MAN:MAN(5)GLCNAC(2)-PP-DOL ALPHA-1,3-MANNOSYLTRANSFERASE"/>
    <property type="match status" value="1"/>
</dbReference>
<dbReference type="PANTHER" id="PTHR12646">
    <property type="entry name" value="NOT56 - RELATED"/>
    <property type="match status" value="1"/>
</dbReference>
<evidence type="ECO:0000256" key="8">
    <source>
        <dbReference type="ARBA" id="ARBA00022824"/>
    </source>
</evidence>
<evidence type="ECO:0000256" key="6">
    <source>
        <dbReference type="ARBA" id="ARBA00022679"/>
    </source>
</evidence>
<evidence type="ECO:0000256" key="1">
    <source>
        <dbReference type="ARBA" id="ARBA00004477"/>
    </source>
</evidence>
<organism evidence="15 16">
    <name type="scientific">Neodothiora populina</name>
    <dbReference type="NCBI Taxonomy" id="2781224"/>
    <lineage>
        <taxon>Eukaryota</taxon>
        <taxon>Fungi</taxon>
        <taxon>Dikarya</taxon>
        <taxon>Ascomycota</taxon>
        <taxon>Pezizomycotina</taxon>
        <taxon>Dothideomycetes</taxon>
        <taxon>Dothideomycetidae</taxon>
        <taxon>Dothideales</taxon>
        <taxon>Dothioraceae</taxon>
        <taxon>Neodothiora</taxon>
    </lineage>
</organism>
<dbReference type="EC" id="2.4.1.258" evidence="3 14"/>
<comment type="caution">
    <text evidence="15">The sequence shown here is derived from an EMBL/GenBank/DDBJ whole genome shotgun (WGS) entry which is preliminary data.</text>
</comment>
<dbReference type="Proteomes" id="UP001562354">
    <property type="component" value="Unassembled WGS sequence"/>
</dbReference>
<keyword evidence="8 14" id="KW-0256">Endoplasmic reticulum</keyword>
<keyword evidence="16" id="KW-1185">Reference proteome</keyword>
<evidence type="ECO:0000256" key="4">
    <source>
        <dbReference type="ARBA" id="ARBA00015561"/>
    </source>
</evidence>
<name>A0ABR3PD27_9PEZI</name>
<feature type="transmembrane region" description="Helical" evidence="14">
    <location>
        <begin position="96"/>
        <end position="118"/>
    </location>
</feature>
<dbReference type="InterPro" id="IPR007873">
    <property type="entry name" value="Glycosyltransferase_ALG3"/>
</dbReference>
<evidence type="ECO:0000313" key="15">
    <source>
        <dbReference type="EMBL" id="KAL1303625.1"/>
    </source>
</evidence>
<keyword evidence="6 14" id="KW-0808">Transferase</keyword>
<comment type="catalytic activity">
    <reaction evidence="12 14">
        <text>an alpha-D-Man-(1-&gt;2)-alpha-D-Man-(1-&gt;2)-alpha-D-Man-(1-&gt;3)-[alpha-D-Man-(1-&gt;6)]-beta-D-Man-(1-&gt;4)-beta-D-GlcNAc-(1-&gt;4)-alpha-D-GlcNAc-diphospho-di-trans,poly-cis-dolichol + a di-trans,poly-cis-dolichyl beta-D-mannosyl phosphate = an alpha-D-Man-(1-&gt;2)-alpha-D-Man-(1-&gt;2)-alpha-D-Man-(1-&gt;3)-[alpha-D-Man-(1-&gt;3)-alpha-D-Man-(1-&gt;6)]-beta-D-Man-(1-&gt;4)-beta-D-GlcNAc-(1-&gt;4)-alpha-D-GlcNAc-diphospho-di-trans,poly-cis-dolichol + a di-trans,poly-cis-dolichyl phosphate + H(+)</text>
        <dbReference type="Rhea" id="RHEA:29527"/>
        <dbReference type="Rhea" id="RHEA-COMP:19498"/>
        <dbReference type="Rhea" id="RHEA-COMP:19501"/>
        <dbReference type="Rhea" id="RHEA-COMP:19516"/>
        <dbReference type="Rhea" id="RHEA-COMP:19517"/>
        <dbReference type="ChEBI" id="CHEBI:15378"/>
        <dbReference type="ChEBI" id="CHEBI:57683"/>
        <dbReference type="ChEBI" id="CHEBI:58211"/>
        <dbReference type="ChEBI" id="CHEBI:132515"/>
        <dbReference type="ChEBI" id="CHEBI:132516"/>
        <dbReference type="EC" id="2.4.1.258"/>
    </reaction>
    <physiologicalReaction direction="left-to-right" evidence="12 14">
        <dbReference type="Rhea" id="RHEA:29528"/>
    </physiologicalReaction>
</comment>
<feature type="transmembrane region" description="Helical" evidence="14">
    <location>
        <begin position="172"/>
        <end position="196"/>
    </location>
</feature>
<evidence type="ECO:0000256" key="7">
    <source>
        <dbReference type="ARBA" id="ARBA00022692"/>
    </source>
</evidence>
<gene>
    <name evidence="15" type="ORF">AAFC00_006985</name>
</gene>
<reference evidence="15 16" key="1">
    <citation type="submission" date="2024-07" db="EMBL/GenBank/DDBJ databases">
        <title>Draft sequence of the Neodothiora populina.</title>
        <authorList>
            <person name="Drown D.D."/>
            <person name="Schuette U.S."/>
            <person name="Buechlein A.B."/>
            <person name="Rusch D.R."/>
            <person name="Winton L.W."/>
            <person name="Adams G.A."/>
        </authorList>
    </citation>
    <scope>NUCLEOTIDE SEQUENCE [LARGE SCALE GENOMIC DNA]</scope>
    <source>
        <strain evidence="15 16">CPC 39397</strain>
    </source>
</reference>
<evidence type="ECO:0000256" key="2">
    <source>
        <dbReference type="ARBA" id="ARBA00004922"/>
    </source>
</evidence>
<comment type="similarity">
    <text evidence="13">Belongs to the glycosyltransferase ALG3 family.</text>
</comment>
<evidence type="ECO:0000256" key="3">
    <source>
        <dbReference type="ARBA" id="ARBA00011964"/>
    </source>
</evidence>
<keyword evidence="9 14" id="KW-1133">Transmembrane helix</keyword>
<keyword evidence="10 14" id="KW-0472">Membrane</keyword>
<feature type="transmembrane region" description="Helical" evidence="14">
    <location>
        <begin position="20"/>
        <end position="40"/>
    </location>
</feature>
<comment type="function">
    <text evidence="11 14">Dol-P-Man:Man(5)GlcNAc(2)-PP-Dol alpha-1,3-mannosyltransferase that operates in the biosynthetic pathway of dolichol-linked oligosaccharides, the glycan precursors employed in protein asparagine (N)-glycosylation. The assembly of dolichol-linked oligosaccharides begins on the cytosolic side of the endoplasmic reticulum membrane and finishes in its lumen. The sequential addition of sugars to dolichol pyrophosphate produces dolichol-linked oligosaccharides containing fourteen sugars, including two GlcNAcs, nine mannoses and three glucoses. Once assembled, the oligosaccharide is transferred from the lipid to nascent proteins by oligosaccharyltransferases. In the lumen of the endoplasmic reticulum, adds the first dolichyl beta-D-mannosyl phosphate derived mannose in an alpha-1,3 linkage to Man(5)GlcNAc(2)-PP-dolichol to produce Man(6)GlcNAc(2)-PP-dolichol.</text>
</comment>
<evidence type="ECO:0000256" key="14">
    <source>
        <dbReference type="RuleBase" id="RU364047"/>
    </source>
</evidence>
<dbReference type="Pfam" id="PF05208">
    <property type="entry name" value="ALG3"/>
    <property type="match status" value="1"/>
</dbReference>
<dbReference type="RefSeq" id="XP_069199900.1">
    <property type="nucleotide sequence ID" value="XM_069347024.1"/>
</dbReference>
<protein>
    <recommendedName>
        <fullName evidence="4 14">Dol-P-Man:Man(5)GlcNAc(2)-PP-Dol alpha-1,3-mannosyltransferase</fullName>
        <ecNumber evidence="3 14">2.4.1.258</ecNumber>
    </recommendedName>
    <alternativeName>
        <fullName evidence="14">Dol-P-Man-dependent alpha(1-3)-mannosyltransferase</fullName>
    </alternativeName>
</protein>
<keyword evidence="5 14" id="KW-0328">Glycosyltransferase</keyword>
<feature type="transmembrane region" description="Helical" evidence="14">
    <location>
        <begin position="208"/>
        <end position="224"/>
    </location>
</feature>
<evidence type="ECO:0000256" key="12">
    <source>
        <dbReference type="ARBA" id="ARBA00049506"/>
    </source>
</evidence>
<evidence type="ECO:0000256" key="13">
    <source>
        <dbReference type="ARBA" id="ARBA00093457"/>
    </source>
</evidence>
<comment type="subcellular location">
    <subcellularLocation>
        <location evidence="1 14">Endoplasmic reticulum membrane</location>
        <topology evidence="1 14">Multi-pass membrane protein</topology>
    </subcellularLocation>
</comment>
<evidence type="ECO:0000313" key="16">
    <source>
        <dbReference type="Proteomes" id="UP001562354"/>
    </source>
</evidence>
<keyword evidence="7 14" id="KW-0812">Transmembrane</keyword>
<accession>A0ABR3PD27</accession>
<dbReference type="EMBL" id="JBFMKM010000010">
    <property type="protein sequence ID" value="KAL1303625.1"/>
    <property type="molecule type" value="Genomic_DNA"/>
</dbReference>
<evidence type="ECO:0000256" key="5">
    <source>
        <dbReference type="ARBA" id="ARBA00022676"/>
    </source>
</evidence>
<comment type="pathway">
    <text evidence="2 14">Protein modification; protein glycosylation.</text>
</comment>
<evidence type="ECO:0000256" key="10">
    <source>
        <dbReference type="ARBA" id="ARBA00023136"/>
    </source>
</evidence>